<proteinExistence type="predicted"/>
<evidence type="ECO:0008006" key="5">
    <source>
        <dbReference type="Google" id="ProtNLM"/>
    </source>
</evidence>
<keyword evidence="4" id="KW-1185">Reference proteome</keyword>
<reference evidence="3" key="1">
    <citation type="journal article" date="2014" name="Int. J. Syst. Evol. Microbiol.">
        <title>Complete genome sequence of Corynebacterium casei LMG S-19264T (=DSM 44701T), isolated from a smear-ripened cheese.</title>
        <authorList>
            <consortium name="US DOE Joint Genome Institute (JGI-PGF)"/>
            <person name="Walter F."/>
            <person name="Albersmeier A."/>
            <person name="Kalinowski J."/>
            <person name="Ruckert C."/>
        </authorList>
    </citation>
    <scope>NUCLEOTIDE SEQUENCE</scope>
    <source>
        <strain evidence="3">JCM 5016</strain>
    </source>
</reference>
<dbReference type="AlphaFoldDB" id="A0A918R1M2"/>
<dbReference type="RefSeq" id="WP_190056924.1">
    <property type="nucleotide sequence ID" value="NZ_BMWH01000005.1"/>
</dbReference>
<feature type="chain" id="PRO_5039586524" description="Lipoprotein" evidence="2">
    <location>
        <begin position="25"/>
        <end position="148"/>
    </location>
</feature>
<comment type="caution">
    <text evidence="3">The sequence shown here is derived from an EMBL/GenBank/DDBJ whole genome shotgun (WGS) entry which is preliminary data.</text>
</comment>
<feature type="region of interest" description="Disordered" evidence="1">
    <location>
        <begin position="25"/>
        <end position="49"/>
    </location>
</feature>
<feature type="signal peptide" evidence="2">
    <location>
        <begin position="1"/>
        <end position="24"/>
    </location>
</feature>
<sequence>MRRTLHGAVALVITVMLLTGCADSGDETRQDEGKGKTAATDASSGTASQKATYRVTLKVTGKGTTSIMYIVNSNHFEQQRKLPWTKTETVALTSAEQKVGHLVSIVPGSIQAADGTLQQAPCVIEVDGKQVADNDGGNDPKGCRYELK</sequence>
<dbReference type="Gene3D" id="2.60.40.2880">
    <property type="entry name" value="MmpS1-5, C-terminal soluble domain"/>
    <property type="match status" value="1"/>
</dbReference>
<protein>
    <recommendedName>
        <fullName evidence="5">Lipoprotein</fullName>
    </recommendedName>
</protein>
<evidence type="ECO:0000256" key="1">
    <source>
        <dbReference type="SAM" id="MobiDB-lite"/>
    </source>
</evidence>
<reference evidence="3" key="2">
    <citation type="submission" date="2020-09" db="EMBL/GenBank/DDBJ databases">
        <authorList>
            <person name="Sun Q."/>
            <person name="Ohkuma M."/>
        </authorList>
    </citation>
    <scope>NUCLEOTIDE SEQUENCE</scope>
    <source>
        <strain evidence="3">JCM 5016</strain>
    </source>
</reference>
<evidence type="ECO:0000256" key="2">
    <source>
        <dbReference type="SAM" id="SignalP"/>
    </source>
</evidence>
<evidence type="ECO:0000313" key="4">
    <source>
        <dbReference type="Proteomes" id="UP000623010"/>
    </source>
</evidence>
<gene>
    <name evidence="3" type="ORF">GCM10010389_19120</name>
</gene>
<dbReference type="Proteomes" id="UP000623010">
    <property type="component" value="Unassembled WGS sequence"/>
</dbReference>
<evidence type="ECO:0000313" key="3">
    <source>
        <dbReference type="EMBL" id="GGZ81538.1"/>
    </source>
</evidence>
<dbReference type="InterPro" id="IPR038468">
    <property type="entry name" value="MmpS_C"/>
</dbReference>
<accession>A0A918R1M2</accession>
<dbReference type="EMBL" id="BMWH01000005">
    <property type="protein sequence ID" value="GGZ81538.1"/>
    <property type="molecule type" value="Genomic_DNA"/>
</dbReference>
<keyword evidence="2" id="KW-0732">Signal</keyword>
<feature type="compositionally biased region" description="Basic and acidic residues" evidence="1">
    <location>
        <begin position="26"/>
        <end position="35"/>
    </location>
</feature>
<dbReference type="PROSITE" id="PS51257">
    <property type="entry name" value="PROKAR_LIPOPROTEIN"/>
    <property type="match status" value="1"/>
</dbReference>
<name>A0A918R1M2_9ACTN</name>
<feature type="compositionally biased region" description="Low complexity" evidence="1">
    <location>
        <begin position="37"/>
        <end position="48"/>
    </location>
</feature>
<organism evidence="3 4">
    <name type="scientific">Streptomyces echinoruber</name>
    <dbReference type="NCBI Taxonomy" id="68898"/>
    <lineage>
        <taxon>Bacteria</taxon>
        <taxon>Bacillati</taxon>
        <taxon>Actinomycetota</taxon>
        <taxon>Actinomycetes</taxon>
        <taxon>Kitasatosporales</taxon>
        <taxon>Streptomycetaceae</taxon>
        <taxon>Streptomyces</taxon>
    </lineage>
</organism>